<feature type="transmembrane region" description="Helical" evidence="5">
    <location>
        <begin position="74"/>
        <end position="92"/>
    </location>
</feature>
<name>A0A8J3Q491_9ACTN</name>
<gene>
    <name evidence="7" type="ORF">Rhe02_15610</name>
</gene>
<dbReference type="Proteomes" id="UP000612899">
    <property type="component" value="Unassembled WGS sequence"/>
</dbReference>
<protein>
    <recommendedName>
        <fullName evidence="6">Major facilitator superfamily (MFS) profile domain-containing protein</fullName>
    </recommendedName>
</protein>
<evidence type="ECO:0000256" key="2">
    <source>
        <dbReference type="ARBA" id="ARBA00022692"/>
    </source>
</evidence>
<feature type="transmembrane region" description="Helical" evidence="5">
    <location>
        <begin position="203"/>
        <end position="221"/>
    </location>
</feature>
<dbReference type="SUPFAM" id="SSF103473">
    <property type="entry name" value="MFS general substrate transporter"/>
    <property type="match status" value="1"/>
</dbReference>
<feature type="transmembrane region" description="Helical" evidence="5">
    <location>
        <begin position="233"/>
        <end position="258"/>
    </location>
</feature>
<feature type="transmembrane region" description="Helical" evidence="5">
    <location>
        <begin position="142"/>
        <end position="160"/>
    </location>
</feature>
<sequence length="389" mass="39847">MRQSRTTIVTVATGGMAASMLPLYTISALGPYLVADLGLSRAALGAMVTAAFAVAAIASVIVGRAVDALGARTGLALLFAVVSAALLTASFAPKYVWLLSAIAVAGIAQALANPATNVLIAKQVDQSQRASAIGIKQSGVQLAAFACGVAMPALATAWGWRAGLRFAVLLPVVMLIVLVLWVPPTTASDPSGAWRRWSAPSHWLRWLMGYSLLLGTALAAVNTYLPLYATQRLAMATTAAGAVLAAFGVSGLVARLWWTRIADHQAKVTAVLSYLSAGAAGCTLLVWIAAWTWPAVIWLGAVGIGATATAGNAVSMLAVVRRGEAAGHASAMVSLGFFTGFVLGPASFGALADALDYGPAWIAVAVLFGLSALVSIGIPEGRRLPPRTS</sequence>
<feature type="transmembrane region" description="Helical" evidence="5">
    <location>
        <begin position="296"/>
        <end position="320"/>
    </location>
</feature>
<keyword evidence="2 5" id="KW-0812">Transmembrane</keyword>
<feature type="transmembrane region" description="Helical" evidence="5">
    <location>
        <begin position="358"/>
        <end position="378"/>
    </location>
</feature>
<keyword evidence="8" id="KW-1185">Reference proteome</keyword>
<proteinExistence type="predicted"/>
<comment type="subcellular location">
    <subcellularLocation>
        <location evidence="1">Cell membrane</location>
        <topology evidence="1">Multi-pass membrane protein</topology>
    </subcellularLocation>
</comment>
<dbReference type="InterPro" id="IPR020846">
    <property type="entry name" value="MFS_dom"/>
</dbReference>
<dbReference type="PANTHER" id="PTHR23527:SF1">
    <property type="entry name" value="BLL3282 PROTEIN"/>
    <property type="match status" value="1"/>
</dbReference>
<dbReference type="PROSITE" id="PS50850">
    <property type="entry name" value="MFS"/>
    <property type="match status" value="1"/>
</dbReference>
<organism evidence="7 8">
    <name type="scientific">Rhizocola hellebori</name>
    <dbReference type="NCBI Taxonomy" id="1392758"/>
    <lineage>
        <taxon>Bacteria</taxon>
        <taxon>Bacillati</taxon>
        <taxon>Actinomycetota</taxon>
        <taxon>Actinomycetes</taxon>
        <taxon>Micromonosporales</taxon>
        <taxon>Micromonosporaceae</taxon>
        <taxon>Rhizocola</taxon>
    </lineage>
</organism>
<dbReference type="RefSeq" id="WP_203907397.1">
    <property type="nucleotide sequence ID" value="NZ_BONY01000007.1"/>
</dbReference>
<feature type="transmembrane region" description="Helical" evidence="5">
    <location>
        <begin position="166"/>
        <end position="182"/>
    </location>
</feature>
<evidence type="ECO:0000256" key="5">
    <source>
        <dbReference type="SAM" id="Phobius"/>
    </source>
</evidence>
<dbReference type="Gene3D" id="1.20.1250.20">
    <property type="entry name" value="MFS general substrate transporter like domains"/>
    <property type="match status" value="2"/>
</dbReference>
<feature type="transmembrane region" description="Helical" evidence="5">
    <location>
        <begin position="98"/>
        <end position="121"/>
    </location>
</feature>
<evidence type="ECO:0000313" key="7">
    <source>
        <dbReference type="EMBL" id="GIH03494.1"/>
    </source>
</evidence>
<keyword evidence="3 5" id="KW-1133">Transmembrane helix</keyword>
<comment type="caution">
    <text evidence="7">The sequence shown here is derived from an EMBL/GenBank/DDBJ whole genome shotgun (WGS) entry which is preliminary data.</text>
</comment>
<evidence type="ECO:0000313" key="8">
    <source>
        <dbReference type="Proteomes" id="UP000612899"/>
    </source>
</evidence>
<dbReference type="PANTHER" id="PTHR23527">
    <property type="entry name" value="BLL3282 PROTEIN"/>
    <property type="match status" value="1"/>
</dbReference>
<feature type="transmembrane region" description="Helical" evidence="5">
    <location>
        <begin position="7"/>
        <end position="30"/>
    </location>
</feature>
<evidence type="ECO:0000256" key="1">
    <source>
        <dbReference type="ARBA" id="ARBA00004651"/>
    </source>
</evidence>
<evidence type="ECO:0000256" key="4">
    <source>
        <dbReference type="ARBA" id="ARBA00023136"/>
    </source>
</evidence>
<dbReference type="InterPro" id="IPR011701">
    <property type="entry name" value="MFS"/>
</dbReference>
<dbReference type="Pfam" id="PF07690">
    <property type="entry name" value="MFS_1"/>
    <property type="match status" value="1"/>
</dbReference>
<feature type="transmembrane region" description="Helical" evidence="5">
    <location>
        <begin position="270"/>
        <end position="290"/>
    </location>
</feature>
<dbReference type="AlphaFoldDB" id="A0A8J3Q491"/>
<evidence type="ECO:0000259" key="6">
    <source>
        <dbReference type="PROSITE" id="PS50850"/>
    </source>
</evidence>
<reference evidence="7" key="1">
    <citation type="submission" date="2021-01" db="EMBL/GenBank/DDBJ databases">
        <title>Whole genome shotgun sequence of Rhizocola hellebori NBRC 109834.</title>
        <authorList>
            <person name="Komaki H."/>
            <person name="Tamura T."/>
        </authorList>
    </citation>
    <scope>NUCLEOTIDE SEQUENCE</scope>
    <source>
        <strain evidence="7">NBRC 109834</strain>
    </source>
</reference>
<keyword evidence="4 5" id="KW-0472">Membrane</keyword>
<accession>A0A8J3Q491</accession>
<feature type="domain" description="Major facilitator superfamily (MFS) profile" evidence="6">
    <location>
        <begin position="8"/>
        <end position="383"/>
    </location>
</feature>
<dbReference type="InterPro" id="IPR052952">
    <property type="entry name" value="MFS-Transporter"/>
</dbReference>
<feature type="transmembrane region" description="Helical" evidence="5">
    <location>
        <begin position="332"/>
        <end position="352"/>
    </location>
</feature>
<dbReference type="EMBL" id="BONY01000007">
    <property type="protein sequence ID" value="GIH03494.1"/>
    <property type="molecule type" value="Genomic_DNA"/>
</dbReference>
<feature type="transmembrane region" description="Helical" evidence="5">
    <location>
        <begin position="42"/>
        <end position="62"/>
    </location>
</feature>
<evidence type="ECO:0000256" key="3">
    <source>
        <dbReference type="ARBA" id="ARBA00022989"/>
    </source>
</evidence>
<dbReference type="InterPro" id="IPR036259">
    <property type="entry name" value="MFS_trans_sf"/>
</dbReference>
<dbReference type="GO" id="GO:0005886">
    <property type="term" value="C:plasma membrane"/>
    <property type="evidence" value="ECO:0007669"/>
    <property type="project" value="UniProtKB-SubCell"/>
</dbReference>
<dbReference type="GO" id="GO:0022857">
    <property type="term" value="F:transmembrane transporter activity"/>
    <property type="evidence" value="ECO:0007669"/>
    <property type="project" value="InterPro"/>
</dbReference>